<dbReference type="InterPro" id="IPR010158">
    <property type="entry name" value="Amidase_Cbmase"/>
</dbReference>
<feature type="binding site" evidence="3">
    <location>
        <position position="89"/>
    </location>
    <ligand>
        <name>Zn(2+)</name>
        <dbReference type="ChEBI" id="CHEBI:29105"/>
        <label>1</label>
    </ligand>
</feature>
<feature type="binding site" evidence="3">
    <location>
        <position position="198"/>
    </location>
    <ligand>
        <name>Zn(2+)</name>
        <dbReference type="ChEBI" id="CHEBI:29105"/>
        <label>1</label>
    </ligand>
</feature>
<comment type="cofactor">
    <cofactor evidence="3">
        <name>Zn(2+)</name>
        <dbReference type="ChEBI" id="CHEBI:29105"/>
    </cofactor>
    <text evidence="3">Binds 2 Zn(2+) ions per subunit.</text>
</comment>
<feature type="binding site" evidence="4">
    <location>
        <position position="296"/>
    </location>
    <ligand>
        <name>allantoate</name>
        <dbReference type="ChEBI" id="CHEBI:17536"/>
    </ligand>
</feature>
<dbReference type="Pfam" id="PF01546">
    <property type="entry name" value="Peptidase_M20"/>
    <property type="match status" value="1"/>
</dbReference>
<feature type="binding site" evidence="3">
    <location>
        <position position="100"/>
    </location>
    <ligand>
        <name>Zn(2+)</name>
        <dbReference type="ChEBI" id="CHEBI:29105"/>
        <label>1</label>
    </ligand>
</feature>
<dbReference type="Proteomes" id="UP000435187">
    <property type="component" value="Unassembled WGS sequence"/>
</dbReference>
<name>A0A6N7QV42_9BACI</name>
<feature type="binding site" evidence="4">
    <location>
        <position position="223"/>
    </location>
    <ligand>
        <name>allantoate</name>
        <dbReference type="ChEBI" id="CHEBI:17536"/>
    </ligand>
</feature>
<feature type="domain" description="Peptidase M20 dimerisation" evidence="5">
    <location>
        <begin position="220"/>
        <end position="312"/>
    </location>
</feature>
<keyword evidence="3" id="KW-0862">Zinc</keyword>
<dbReference type="SUPFAM" id="SSF53187">
    <property type="entry name" value="Zn-dependent exopeptidases"/>
    <property type="match status" value="1"/>
</dbReference>
<comment type="caution">
    <text evidence="6">The sequence shown here is derived from an EMBL/GenBank/DDBJ whole genome shotgun (WGS) entry which is preliminary data.</text>
</comment>
<dbReference type="EMBL" id="WJEE01000001">
    <property type="protein sequence ID" value="MRI64811.1"/>
    <property type="molecule type" value="Genomic_DNA"/>
</dbReference>
<dbReference type="InterPro" id="IPR002933">
    <property type="entry name" value="Peptidase_M20"/>
</dbReference>
<evidence type="ECO:0000256" key="2">
    <source>
        <dbReference type="ARBA" id="ARBA00022801"/>
    </source>
</evidence>
<dbReference type="NCBIfam" id="NF006771">
    <property type="entry name" value="PRK09290.1-5"/>
    <property type="match status" value="1"/>
</dbReference>
<keyword evidence="7" id="KW-1185">Reference proteome</keyword>
<dbReference type="PIRSF" id="PIRSF001235">
    <property type="entry name" value="Amidase_carbamoylase"/>
    <property type="match status" value="1"/>
</dbReference>
<evidence type="ECO:0000313" key="7">
    <source>
        <dbReference type="Proteomes" id="UP000435187"/>
    </source>
</evidence>
<dbReference type="PANTHER" id="PTHR32494:SF5">
    <property type="entry name" value="ALLANTOATE AMIDOHYDROLASE"/>
    <property type="match status" value="1"/>
</dbReference>
<dbReference type="NCBIfam" id="TIGR01879">
    <property type="entry name" value="hydantase"/>
    <property type="match status" value="1"/>
</dbReference>
<protein>
    <submittedName>
        <fullName evidence="6">Allantoate deiminase</fullName>
        <ecNumber evidence="6">3.5.3.9</ecNumber>
    </submittedName>
</protein>
<dbReference type="SUPFAM" id="SSF55031">
    <property type="entry name" value="Bacterial exopeptidase dimerisation domain"/>
    <property type="match status" value="1"/>
</dbReference>
<evidence type="ECO:0000256" key="4">
    <source>
        <dbReference type="PIRSR" id="PIRSR001235-2"/>
    </source>
</evidence>
<dbReference type="GO" id="GO:0046872">
    <property type="term" value="F:metal ion binding"/>
    <property type="evidence" value="ECO:0007669"/>
    <property type="project" value="UniProtKB-KW"/>
</dbReference>
<reference evidence="6 7" key="1">
    <citation type="submission" date="2019-10" db="EMBL/GenBank/DDBJ databases">
        <title>Gracilibacillus salitolerans sp. nov., a moderate halophile isolated from a saline soil in northwest China.</title>
        <authorList>
            <person name="Gan L."/>
        </authorList>
    </citation>
    <scope>NUCLEOTIDE SEQUENCE [LARGE SCALE GENOMIC DNA]</scope>
    <source>
        <strain evidence="6 7">TP2-8</strain>
    </source>
</reference>
<sequence length="418" mass="46668">MDLITEKKTDLFQIRDVETLVNWLASFGQSDTGGANRLLYSEAWLEAQLALKNMIKANGFTAYFDSVGNLFGRLEGTKQKDKTILTGSHIDTVIDGGKYDGVFGIIASFLATKILYQKYGRPHKTIEIVSLCEEEGSRFPLTFWGSGNITGKYTLKDALSIKDTEGISLATAMKKAGFDPAKYRSPQRKDIDAFIEMHVEQGLVLDYSNTSIGAVDYIVGQRRFTICIKGESNHAGTTPMPYRKDAISLASQYIYYLTEKAKRLDKDLVVTVGKINAKPNVPNVIAGEVEFSLDVRHYNDPLLDQYCDDLIQYFTSISEELDMPIDIHPWMKVKPVAMDPKLTLLSKKVAIQHNISVRSLVSGAGHDAQVFGEFCPTALLFVPSQKGISHSPMEFTKKEDLENGVHVLINYLYELAYT</sequence>
<dbReference type="AlphaFoldDB" id="A0A6N7QV42"/>
<feature type="binding site" evidence="4">
    <location>
        <position position="283"/>
    </location>
    <ligand>
        <name>allantoate</name>
        <dbReference type="ChEBI" id="CHEBI:17536"/>
    </ligand>
</feature>
<dbReference type="GO" id="GO:0047652">
    <property type="term" value="F:allantoate deiminase activity"/>
    <property type="evidence" value="ECO:0007669"/>
    <property type="project" value="UniProtKB-EC"/>
</dbReference>
<evidence type="ECO:0000259" key="5">
    <source>
        <dbReference type="Pfam" id="PF07687"/>
    </source>
</evidence>
<keyword evidence="2 6" id="KW-0378">Hydrolase</keyword>
<dbReference type="Gene3D" id="3.30.70.360">
    <property type="match status" value="1"/>
</dbReference>
<dbReference type="CDD" id="cd03884">
    <property type="entry name" value="M20_bAS"/>
    <property type="match status" value="1"/>
</dbReference>
<evidence type="ECO:0000256" key="1">
    <source>
        <dbReference type="ARBA" id="ARBA00006153"/>
    </source>
</evidence>
<evidence type="ECO:0000256" key="3">
    <source>
        <dbReference type="PIRSR" id="PIRSR001235-1"/>
    </source>
</evidence>
<organism evidence="6 7">
    <name type="scientific">Gracilibacillus thailandensis</name>
    <dbReference type="NCBI Taxonomy" id="563735"/>
    <lineage>
        <taxon>Bacteria</taxon>
        <taxon>Bacillati</taxon>
        <taxon>Bacillota</taxon>
        <taxon>Bacilli</taxon>
        <taxon>Bacillales</taxon>
        <taxon>Bacillaceae</taxon>
        <taxon>Gracilibacillus</taxon>
    </lineage>
</organism>
<dbReference type="NCBIfam" id="NF006768">
    <property type="entry name" value="PRK09290.1-1"/>
    <property type="match status" value="1"/>
</dbReference>
<gene>
    <name evidence="6" type="primary">allC</name>
    <name evidence="6" type="ORF">GH885_00435</name>
</gene>
<evidence type="ECO:0000313" key="6">
    <source>
        <dbReference type="EMBL" id="MRI64811.1"/>
    </source>
</evidence>
<comment type="similarity">
    <text evidence="1">Belongs to the peptidase M20 family.</text>
</comment>
<keyword evidence="3" id="KW-0479">Metal-binding</keyword>
<dbReference type="EC" id="3.5.3.9" evidence="6"/>
<dbReference type="InterPro" id="IPR036264">
    <property type="entry name" value="Bact_exopeptidase_dim_dom"/>
</dbReference>
<dbReference type="PANTHER" id="PTHR32494">
    <property type="entry name" value="ALLANTOATE DEIMINASE-RELATED"/>
    <property type="match status" value="1"/>
</dbReference>
<feature type="binding site" evidence="3">
    <location>
        <position position="390"/>
    </location>
    <ligand>
        <name>Zn(2+)</name>
        <dbReference type="ChEBI" id="CHEBI:29105"/>
        <label>2</label>
    </ligand>
</feature>
<dbReference type="Pfam" id="PF07687">
    <property type="entry name" value="M20_dimer"/>
    <property type="match status" value="1"/>
</dbReference>
<feature type="binding site" evidence="3">
    <location>
        <position position="100"/>
    </location>
    <ligand>
        <name>Zn(2+)</name>
        <dbReference type="ChEBI" id="CHEBI:29105"/>
        <label>2</label>
    </ligand>
</feature>
<dbReference type="RefSeq" id="WP_153833707.1">
    <property type="nucleotide sequence ID" value="NZ_JBHUMW010000007.1"/>
</dbReference>
<accession>A0A6N7QV42</accession>
<proteinExistence type="inferred from homology"/>
<dbReference type="InterPro" id="IPR011650">
    <property type="entry name" value="Peptidase_M20_dimer"/>
</dbReference>
<dbReference type="Gene3D" id="3.40.630.10">
    <property type="entry name" value="Zn peptidases"/>
    <property type="match status" value="1"/>
</dbReference>
<feature type="binding site" evidence="3">
    <location>
        <position position="135"/>
    </location>
    <ligand>
        <name>Zn(2+)</name>
        <dbReference type="ChEBI" id="CHEBI:29105"/>
        <label>2</label>
    </ligand>
</feature>